<gene>
    <name evidence="3" type="ORF">DF200_05325</name>
</gene>
<dbReference type="InterPro" id="IPR050742">
    <property type="entry name" value="Helicase_Restrict-Modif_Enz"/>
</dbReference>
<feature type="domain" description="Helicase/UvrB N-terminal" evidence="1">
    <location>
        <begin position="93"/>
        <end position="267"/>
    </location>
</feature>
<dbReference type="PANTHER" id="PTHR47396:SF1">
    <property type="entry name" value="ATP-DEPENDENT HELICASE IRC3-RELATED"/>
    <property type="match status" value="1"/>
</dbReference>
<keyword evidence="4" id="KW-1185">Reference proteome</keyword>
<dbReference type="OrthoDB" id="9776021at2"/>
<protein>
    <submittedName>
        <fullName evidence="3">Restriction endonuclease</fullName>
    </submittedName>
</protein>
<dbReference type="Pfam" id="PF19778">
    <property type="entry name" value="RE_endonuc"/>
    <property type="match status" value="1"/>
</dbReference>
<name>A0A2U2MSL5_9BIFI</name>
<keyword evidence="3" id="KW-0255">Endonuclease</keyword>
<dbReference type="PANTHER" id="PTHR47396">
    <property type="entry name" value="TYPE I RESTRICTION ENZYME ECOKI R PROTEIN"/>
    <property type="match status" value="1"/>
</dbReference>
<comment type="caution">
    <text evidence="3">The sequence shown here is derived from an EMBL/GenBank/DDBJ whole genome shotgun (WGS) entry which is preliminary data.</text>
</comment>
<dbReference type="GO" id="GO:0005829">
    <property type="term" value="C:cytosol"/>
    <property type="evidence" value="ECO:0007669"/>
    <property type="project" value="TreeGrafter"/>
</dbReference>
<accession>A0A2U2MSL5</accession>
<proteinExistence type="predicted"/>
<dbReference type="EMBL" id="QFFN01000011">
    <property type="protein sequence ID" value="PWG59845.1"/>
    <property type="molecule type" value="Genomic_DNA"/>
</dbReference>
<dbReference type="AlphaFoldDB" id="A0A2U2MSL5"/>
<feature type="domain" description="Type III restriction enzyme C-terminal endonuclease" evidence="2">
    <location>
        <begin position="896"/>
        <end position="1003"/>
    </location>
</feature>
<evidence type="ECO:0000313" key="4">
    <source>
        <dbReference type="Proteomes" id="UP000245753"/>
    </source>
</evidence>
<dbReference type="REBASE" id="384618">
    <property type="entry name" value="Bca819ORF5330P"/>
</dbReference>
<dbReference type="SUPFAM" id="SSF52540">
    <property type="entry name" value="P-loop containing nucleoside triphosphate hydrolases"/>
    <property type="match status" value="2"/>
</dbReference>
<sequence>MALQFQYSSDQQYQLDAINAVTDLFQDQQFRMSRFTAGETEQWMVDRWQSASDDTVGIGFANDLRVSERRLMDGLHAVQERNCLPRTQVLTDGRLRDFTVEMETGTGKTYVYIRTIYELHQRYGLTKFIIVVPSVAIREGVKKSFETMKEHFDTLYDGAPLDYFVYDSNNMGPVGNFAMSSSIQVMIINIGAFNKAFDKNGEDDKSNLFHRKSEKLAGGRSPQELVSECHPIVIIDEPQSVDNTAKAKKAIRSLNPLFVLRYSATHKEAYNMVYRLTPVDAFQEHLVKGICVDSVLSQANLNGSYVRLDSVSRDPYRAKVTLDVKQKDGGQKRKSVQVKVGQDLYERSGYNTDYKAGWIVSNIDTAEGMESIEFQNGDYLELGEAKGDVSETLVKRAQIRRTIEDHLESQLEMHARGVKVLSLFFIDKVGKYREYQDDGTTADGEYACMFDEEYRDLVNSTKWERRYEKAGIPLIDDPMRVRTAYFSEDRKRRFKDTRGNTAADTDTFQLIMRKKETLISFPDGKDPEKDYSFIFSHSALKEGWDNPNVFQICTLVETKDTMTKRQKIGRGLRLCVDQTGRRCFEPEANTLTVIANESYNDFANGLQSEFEQSGFRFGVLTPESFTSLHLLDDEGKQTEALFGFDNSKAVYDHLASTGLITGKGEITETLKTAVEEDTLDLPDEFEPMRDQIEQVIAHKAEKLQIKDKSEEVEVQLNSDAVQSDAFRELWKRIRPRTKFELNVDSDQLVEKSIEYIGEMEKIRPVEIHSYRSTLDIDDAGVTAGDAHMSMVDMAQGLHYDLPDPIRELQDVVGLTRKTLKRILEECGRLDEFTIDPVTFITQVAACIQKAKRVVLPKGITYTKLPEDEWYKVNVLSPHGMKGYLKQNAFPPSHVDKWLYDYVVYDSTTIERPYAQQLDRADDVLFCAKLPDSFVIDTPFGSYNPDWAYVEEKSGKQKVYFVIETKGGKNGIAATRPEERSKIDCAEVHFAELAKDHPDLEYDVRTQYDKVMQ</sequence>
<keyword evidence="3" id="KW-0540">Nuclease</keyword>
<dbReference type="Proteomes" id="UP000245753">
    <property type="component" value="Unassembled WGS sequence"/>
</dbReference>
<evidence type="ECO:0000259" key="2">
    <source>
        <dbReference type="Pfam" id="PF19778"/>
    </source>
</evidence>
<dbReference type="InterPro" id="IPR006935">
    <property type="entry name" value="Helicase/UvrB_N"/>
</dbReference>
<keyword evidence="3" id="KW-0378">Hydrolase</keyword>
<dbReference type="RefSeq" id="WP_109137250.1">
    <property type="nucleotide sequence ID" value="NZ_QFFN01000011.1"/>
</dbReference>
<dbReference type="InterPro" id="IPR045572">
    <property type="entry name" value="RE_endonuc_C"/>
</dbReference>
<reference evidence="3 4" key="1">
    <citation type="journal article" date="2018" name="Int. J. Syst. Evol. Microbiol.">
        <title>Bifidobacterium catulorum sp. nov., a novel taxon from the faeces of the baby common marmoset (Callithrix jacchus).</title>
        <authorList>
            <person name="Modesto M."/>
            <person name="Michelini S."/>
            <person name="Oki K."/>
            <person name="Biavati B."/>
            <person name="Watanabe K."/>
            <person name="Mattarelli P."/>
        </authorList>
    </citation>
    <scope>NUCLEOTIDE SEQUENCE [LARGE SCALE GENOMIC DNA]</scope>
    <source>
        <strain evidence="3 4">MRM 8.19</strain>
    </source>
</reference>
<dbReference type="GO" id="GO:0003677">
    <property type="term" value="F:DNA binding"/>
    <property type="evidence" value="ECO:0007669"/>
    <property type="project" value="InterPro"/>
</dbReference>
<dbReference type="InterPro" id="IPR027417">
    <property type="entry name" value="P-loop_NTPase"/>
</dbReference>
<organism evidence="3 4">
    <name type="scientific">Bifidobacterium catulorum</name>
    <dbReference type="NCBI Taxonomy" id="1630173"/>
    <lineage>
        <taxon>Bacteria</taxon>
        <taxon>Bacillati</taxon>
        <taxon>Actinomycetota</taxon>
        <taxon>Actinomycetes</taxon>
        <taxon>Bifidobacteriales</taxon>
        <taxon>Bifidobacteriaceae</taxon>
        <taxon>Bifidobacterium</taxon>
    </lineage>
</organism>
<dbReference type="GO" id="GO:0015668">
    <property type="term" value="F:type III site-specific deoxyribonuclease activity"/>
    <property type="evidence" value="ECO:0007669"/>
    <property type="project" value="InterPro"/>
</dbReference>
<evidence type="ECO:0000259" key="1">
    <source>
        <dbReference type="Pfam" id="PF04851"/>
    </source>
</evidence>
<dbReference type="GO" id="GO:0005524">
    <property type="term" value="F:ATP binding"/>
    <property type="evidence" value="ECO:0007669"/>
    <property type="project" value="InterPro"/>
</dbReference>
<dbReference type="Pfam" id="PF04851">
    <property type="entry name" value="ResIII"/>
    <property type="match status" value="1"/>
</dbReference>
<dbReference type="Gene3D" id="3.40.50.300">
    <property type="entry name" value="P-loop containing nucleotide triphosphate hydrolases"/>
    <property type="match status" value="1"/>
</dbReference>
<evidence type="ECO:0000313" key="3">
    <source>
        <dbReference type="EMBL" id="PWG59845.1"/>
    </source>
</evidence>